<dbReference type="EMBL" id="JABXWD010000137">
    <property type="protein sequence ID" value="MBV6341690.1"/>
    <property type="molecule type" value="Genomic_DNA"/>
</dbReference>
<dbReference type="Proteomes" id="UP001196980">
    <property type="component" value="Unassembled WGS sequence"/>
</dbReference>
<proteinExistence type="predicted"/>
<dbReference type="PANTHER" id="PTHR46580:SF2">
    <property type="entry name" value="MAM DOMAIN-CONTAINING PROTEIN"/>
    <property type="match status" value="1"/>
</dbReference>
<feature type="region of interest" description="Disordered" evidence="1">
    <location>
        <begin position="187"/>
        <end position="206"/>
    </location>
</feature>
<comment type="caution">
    <text evidence="2">The sequence shown here is derived from an EMBL/GenBank/DDBJ whole genome shotgun (WGS) entry which is preliminary data.</text>
</comment>
<evidence type="ECO:0000256" key="1">
    <source>
        <dbReference type="SAM" id="MobiDB-lite"/>
    </source>
</evidence>
<sequence>MVKFSHFLCYTAYFLVCDNGDGKPSKAGNILWSITRAYSTMVFIICTVTMTAEKIFAIEFKKAITGKKPKKDFSGDGKSNVIWQSSTTGDVAILQMDGITIKGADFVKPKAGAASVMAPLKEHRSGADSWDMNTSGDYNGDGINDMLLQDGSTGDVYMWFMDGNTISSGGYVEQGVPSQWSIYKRKSATGRGRHEGGLPSPASLLQ</sequence>
<evidence type="ECO:0000313" key="3">
    <source>
        <dbReference type="Proteomes" id="UP001196980"/>
    </source>
</evidence>
<organism evidence="2 3">
    <name type="scientific">Candidatus Magnetobacterium casense</name>
    <dbReference type="NCBI Taxonomy" id="1455061"/>
    <lineage>
        <taxon>Bacteria</taxon>
        <taxon>Pseudomonadati</taxon>
        <taxon>Nitrospirota</taxon>
        <taxon>Thermodesulfovibrionia</taxon>
        <taxon>Thermodesulfovibrionales</taxon>
        <taxon>Candidatus Magnetobacteriaceae</taxon>
        <taxon>Candidatus Magnetobacterium</taxon>
    </lineage>
</organism>
<protein>
    <recommendedName>
        <fullName evidence="4">FG-GAP repeat-containing protein</fullName>
    </recommendedName>
</protein>
<keyword evidence="3" id="KW-1185">Reference proteome</keyword>
<evidence type="ECO:0008006" key="4">
    <source>
        <dbReference type="Google" id="ProtNLM"/>
    </source>
</evidence>
<gene>
    <name evidence="2" type="ORF">HWQ67_08835</name>
</gene>
<reference evidence="2 3" key="1">
    <citation type="journal article" date="2020" name="J Geophys Res Biogeosci">
        <title>Magnetotaxis as an Adaptation to Enable Bacterial Shuttling of Microbial Sulfur and Sulfur Cycling Across Aquatic Oxic#Anoxic Interfaces.</title>
        <authorList>
            <person name="Li J."/>
            <person name="Liu P."/>
            <person name="Wang J."/>
            <person name="Roberts A.P."/>
            <person name="Pan Y."/>
        </authorList>
    </citation>
    <scope>NUCLEOTIDE SEQUENCE [LARGE SCALE GENOMIC DNA]</scope>
    <source>
        <strain evidence="2 3">MYR-1_YQ</strain>
    </source>
</reference>
<accession>A0ABS6RYG9</accession>
<evidence type="ECO:0000313" key="2">
    <source>
        <dbReference type="EMBL" id="MBV6341690.1"/>
    </source>
</evidence>
<dbReference type="RefSeq" id="WP_218252319.1">
    <property type="nucleotide sequence ID" value="NZ_JABXWD010000137.1"/>
</dbReference>
<name>A0ABS6RYG9_9BACT</name>
<dbReference type="PANTHER" id="PTHR46580">
    <property type="entry name" value="SENSOR KINASE-RELATED"/>
    <property type="match status" value="1"/>
</dbReference>